<accession>A0A101PTV2</accession>
<dbReference type="Proteomes" id="UP000053398">
    <property type="component" value="Unassembled WGS sequence"/>
</dbReference>
<keyword evidence="2" id="KW-1185">Reference proteome</keyword>
<gene>
    <name evidence="1" type="ORF">AQJ11_37750</name>
</gene>
<comment type="caution">
    <text evidence="1">The sequence shown here is derived from an EMBL/GenBank/DDBJ whole genome shotgun (WGS) entry which is preliminary data.</text>
</comment>
<dbReference type="AlphaFoldDB" id="A0A101PTV2"/>
<proteinExistence type="predicted"/>
<name>A0A101PTV2_STRCK</name>
<protein>
    <submittedName>
        <fullName evidence="1">Uncharacterized protein</fullName>
    </submittedName>
</protein>
<evidence type="ECO:0000313" key="1">
    <source>
        <dbReference type="EMBL" id="KUN17610.1"/>
    </source>
</evidence>
<dbReference type="EMBL" id="LMWP01000048">
    <property type="protein sequence ID" value="KUN17610.1"/>
    <property type="molecule type" value="Genomic_DNA"/>
</dbReference>
<organism evidence="1 2">
    <name type="scientific">Streptomyces corchorusii</name>
    <name type="common">Streptomyces chibaensis</name>
    <dbReference type="NCBI Taxonomy" id="1903"/>
    <lineage>
        <taxon>Bacteria</taxon>
        <taxon>Bacillati</taxon>
        <taxon>Actinomycetota</taxon>
        <taxon>Actinomycetes</taxon>
        <taxon>Kitasatosporales</taxon>
        <taxon>Streptomycetaceae</taxon>
        <taxon>Streptomyces</taxon>
    </lineage>
</organism>
<sequence>MLINAAICSRRLPGRSWYAVLAVALLCYGTTRSEQLPRTYNPQRTAETAVKAYRLQRGMSEAAELVQHVLNDTVADPQWTAPPCRAPVAGASLPPLATVPRKTS</sequence>
<reference evidence="1 2" key="1">
    <citation type="submission" date="2015-10" db="EMBL/GenBank/DDBJ databases">
        <title>Draft genome sequence of Streptomyces corchorusii DSM 40340, type strain for the species Streptomyces corchorusii.</title>
        <authorList>
            <person name="Ruckert C."/>
            <person name="Winkler A."/>
            <person name="Kalinowski J."/>
            <person name="Kampfer P."/>
            <person name="Glaeser S."/>
        </authorList>
    </citation>
    <scope>NUCLEOTIDE SEQUENCE [LARGE SCALE GENOMIC DNA]</scope>
    <source>
        <strain evidence="1 2">DSM 40340</strain>
    </source>
</reference>
<evidence type="ECO:0000313" key="2">
    <source>
        <dbReference type="Proteomes" id="UP000053398"/>
    </source>
</evidence>
<dbReference type="RefSeq" id="WP_059266311.1">
    <property type="nucleotide sequence ID" value="NZ_KQ948370.1"/>
</dbReference>